<evidence type="ECO:0000256" key="2">
    <source>
        <dbReference type="ARBA" id="ARBA00023125"/>
    </source>
</evidence>
<gene>
    <name evidence="6" type="ORF">B1813_03070</name>
</gene>
<protein>
    <submittedName>
        <fullName evidence="6">TetR family transcriptional regulator</fullName>
    </submittedName>
</protein>
<feature type="domain" description="HTH tetR-type" evidence="5">
    <location>
        <begin position="6"/>
        <end position="66"/>
    </location>
</feature>
<dbReference type="AlphaFoldDB" id="A0A1V9AD50"/>
<keyword evidence="2 4" id="KW-0238">DNA-binding</keyword>
<evidence type="ECO:0000256" key="3">
    <source>
        <dbReference type="ARBA" id="ARBA00023163"/>
    </source>
</evidence>
<evidence type="ECO:0000313" key="7">
    <source>
        <dbReference type="Proteomes" id="UP000192591"/>
    </source>
</evidence>
<reference evidence="6 7" key="1">
    <citation type="submission" date="2017-02" db="EMBL/GenBank/DDBJ databases">
        <title>Draft genome of Saccharomonospora sp. 154.</title>
        <authorList>
            <person name="Alonso-Carmona G.S."/>
            <person name="De La Haba R."/>
            <person name="Vera-Gargallo B."/>
            <person name="Sandoval-Trujillo A.H."/>
            <person name="Ramirez-Duran N."/>
            <person name="Ventosa A."/>
        </authorList>
    </citation>
    <scope>NUCLEOTIDE SEQUENCE [LARGE SCALE GENOMIC DNA]</scope>
    <source>
        <strain evidence="6 7">LRS4.154</strain>
    </source>
</reference>
<dbReference type="RefSeq" id="WP_081190444.1">
    <property type="nucleotide sequence ID" value="NZ_MWIH01000002.1"/>
</dbReference>
<dbReference type="InterPro" id="IPR009057">
    <property type="entry name" value="Homeodomain-like_sf"/>
</dbReference>
<keyword evidence="7" id="KW-1185">Reference proteome</keyword>
<dbReference type="Proteomes" id="UP000192591">
    <property type="component" value="Unassembled WGS sequence"/>
</dbReference>
<dbReference type="Gene3D" id="1.10.357.10">
    <property type="entry name" value="Tetracycline Repressor, domain 2"/>
    <property type="match status" value="1"/>
</dbReference>
<dbReference type="PANTHER" id="PTHR30055:SF234">
    <property type="entry name" value="HTH-TYPE TRANSCRIPTIONAL REGULATOR BETI"/>
    <property type="match status" value="1"/>
</dbReference>
<evidence type="ECO:0000256" key="4">
    <source>
        <dbReference type="PROSITE-ProRule" id="PRU00335"/>
    </source>
</evidence>
<evidence type="ECO:0000256" key="1">
    <source>
        <dbReference type="ARBA" id="ARBA00023015"/>
    </source>
</evidence>
<sequence>MTDPATTGRDRLLSRAIEHFADHGVTDHSVRGLASAIGTSHRMLIYHFGSREGLLAEVVTVMEQRERDTLAELEAQDLPLRDAVSRFWTVVSDAAQRYGPLFFELSSHAMQGQPHARTLRGSLIAPWLDTLTRILRRAGHSPDSARRHARLGLAVARGLLFDLLLSGDTAEVDDALHQFADLVLAPSAESTA</sequence>
<evidence type="ECO:0000259" key="5">
    <source>
        <dbReference type="PROSITE" id="PS50977"/>
    </source>
</evidence>
<dbReference type="PROSITE" id="PS50977">
    <property type="entry name" value="HTH_TETR_2"/>
    <property type="match status" value="1"/>
</dbReference>
<name>A0A1V9AD50_SACPI</name>
<dbReference type="PANTHER" id="PTHR30055">
    <property type="entry name" value="HTH-TYPE TRANSCRIPTIONAL REGULATOR RUTR"/>
    <property type="match status" value="1"/>
</dbReference>
<organism evidence="6 7">
    <name type="scientific">Saccharomonospora piscinae</name>
    <dbReference type="NCBI Taxonomy" id="687388"/>
    <lineage>
        <taxon>Bacteria</taxon>
        <taxon>Bacillati</taxon>
        <taxon>Actinomycetota</taxon>
        <taxon>Actinomycetes</taxon>
        <taxon>Pseudonocardiales</taxon>
        <taxon>Pseudonocardiaceae</taxon>
        <taxon>Saccharomonospora</taxon>
    </lineage>
</organism>
<dbReference type="InterPro" id="IPR036271">
    <property type="entry name" value="Tet_transcr_reg_TetR-rel_C_sf"/>
</dbReference>
<accession>A0A1V9AD50</accession>
<dbReference type="GO" id="GO:0000976">
    <property type="term" value="F:transcription cis-regulatory region binding"/>
    <property type="evidence" value="ECO:0007669"/>
    <property type="project" value="TreeGrafter"/>
</dbReference>
<comment type="caution">
    <text evidence="6">The sequence shown here is derived from an EMBL/GenBank/DDBJ whole genome shotgun (WGS) entry which is preliminary data.</text>
</comment>
<dbReference type="Pfam" id="PF00440">
    <property type="entry name" value="TetR_N"/>
    <property type="match status" value="1"/>
</dbReference>
<dbReference type="GO" id="GO:0003700">
    <property type="term" value="F:DNA-binding transcription factor activity"/>
    <property type="evidence" value="ECO:0007669"/>
    <property type="project" value="TreeGrafter"/>
</dbReference>
<dbReference type="InterPro" id="IPR050109">
    <property type="entry name" value="HTH-type_TetR-like_transc_reg"/>
</dbReference>
<dbReference type="EMBL" id="MWIH01000002">
    <property type="protein sequence ID" value="OQO95052.1"/>
    <property type="molecule type" value="Genomic_DNA"/>
</dbReference>
<dbReference type="SUPFAM" id="SSF46689">
    <property type="entry name" value="Homeodomain-like"/>
    <property type="match status" value="1"/>
</dbReference>
<dbReference type="SUPFAM" id="SSF48498">
    <property type="entry name" value="Tetracyclin repressor-like, C-terminal domain"/>
    <property type="match status" value="1"/>
</dbReference>
<dbReference type="InterPro" id="IPR001647">
    <property type="entry name" value="HTH_TetR"/>
</dbReference>
<dbReference type="STRING" id="1962155.B1813_03070"/>
<feature type="DNA-binding region" description="H-T-H motif" evidence="4">
    <location>
        <begin position="29"/>
        <end position="48"/>
    </location>
</feature>
<proteinExistence type="predicted"/>
<evidence type="ECO:0000313" key="6">
    <source>
        <dbReference type="EMBL" id="OQO95052.1"/>
    </source>
</evidence>
<keyword evidence="3" id="KW-0804">Transcription</keyword>
<keyword evidence="1" id="KW-0805">Transcription regulation</keyword>